<feature type="binding site" evidence="4">
    <location>
        <position position="169"/>
    </location>
    <ligand>
        <name>N-acetyl-beta-neuraminate</name>
        <dbReference type="ChEBI" id="CHEBI:58705"/>
    </ligand>
</feature>
<sequence length="324" mass="36307">MKKLISTATTSLALLFAFNAQADTIELRAATLSPPGDVWGLAGERFAEAVKERTNGEVVINMSYSGALGTAAETIEGLAFGTTNIVIQEVTQLDGYDPLAGLGTYPYLIRDYEHFNQIMHETEVGQEFHDELESRTGFKLIGSGFRGPREMAANEEINTPEDLKGMKVRVPSYQIARDTWSMLGANPVPMSSSEVYTSLQQGIIDAAENPLEAHIRSKYYEAVPYIIMTDHVNAYYTFLFDANYFDGLPEDVQQILIEEGDKAMEWGSEQIVSKIDGYIEMLTEQGAEFIYPDKEAFQEKLKPLIDEYPQDMQNWIERFQSAGQ</sequence>
<dbReference type="InterPro" id="IPR018389">
    <property type="entry name" value="DctP_fam"/>
</dbReference>
<feature type="binding site" evidence="4">
    <location>
        <position position="89"/>
    </location>
    <ligand>
        <name>N-acetyl-beta-neuraminate</name>
        <dbReference type="ChEBI" id="CHEBI:58705"/>
    </ligand>
</feature>
<dbReference type="InterPro" id="IPR038404">
    <property type="entry name" value="TRAP_DctP_sf"/>
</dbReference>
<keyword evidence="7" id="KW-1185">Reference proteome</keyword>
<evidence type="ECO:0000256" key="2">
    <source>
        <dbReference type="ARBA" id="ARBA00022448"/>
    </source>
</evidence>
<dbReference type="NCBIfam" id="NF037995">
    <property type="entry name" value="TRAP_S1"/>
    <property type="match status" value="1"/>
</dbReference>
<gene>
    <name evidence="6" type="ORF">HZU72_15110</name>
</gene>
<feature type="binding site" evidence="4">
    <location>
        <position position="149"/>
    </location>
    <ligand>
        <name>N-acetyl-beta-neuraminate</name>
        <dbReference type="ChEBI" id="CHEBI:58705"/>
    </ligand>
</feature>
<accession>A0A7Z0SNF6</accession>
<evidence type="ECO:0000256" key="1">
    <source>
        <dbReference type="ARBA" id="ARBA00009023"/>
    </source>
</evidence>
<dbReference type="PANTHER" id="PTHR33376:SF7">
    <property type="entry name" value="C4-DICARBOXYLATE-BINDING PROTEIN DCTB"/>
    <property type="match status" value="1"/>
</dbReference>
<dbReference type="GO" id="GO:0055085">
    <property type="term" value="P:transmembrane transport"/>
    <property type="evidence" value="ECO:0007669"/>
    <property type="project" value="InterPro"/>
</dbReference>
<proteinExistence type="inferred from homology"/>
<dbReference type="NCBIfam" id="TIGR00787">
    <property type="entry name" value="dctP"/>
    <property type="match status" value="1"/>
</dbReference>
<keyword evidence="2" id="KW-0813">Transport</keyword>
<dbReference type="Gene3D" id="3.40.190.170">
    <property type="entry name" value="Bacterial extracellular solute-binding protein, family 7"/>
    <property type="match status" value="1"/>
</dbReference>
<dbReference type="CDD" id="cd13603">
    <property type="entry name" value="PBP2_TRAP_Siap_TeaA_like"/>
    <property type="match status" value="1"/>
</dbReference>
<dbReference type="AlphaFoldDB" id="A0A7Z0SNF6"/>
<dbReference type="RefSeq" id="WP_180093509.1">
    <property type="nucleotide sequence ID" value="NZ_JACCGK010000013.1"/>
</dbReference>
<evidence type="ECO:0000256" key="4">
    <source>
        <dbReference type="PIRSR" id="PIRSR006470-1"/>
    </source>
</evidence>
<dbReference type="Proteomes" id="UP000520876">
    <property type="component" value="Unassembled WGS sequence"/>
</dbReference>
<reference evidence="6 7" key="1">
    <citation type="submission" date="2020-07" db="EMBL/GenBank/DDBJ databases">
        <title>Halomonas sp. QX-2 draft genome sequence.</title>
        <authorList>
            <person name="Qiu X."/>
        </authorList>
    </citation>
    <scope>NUCLEOTIDE SEQUENCE [LARGE SCALE GENOMIC DNA]</scope>
    <source>
        <strain evidence="6 7">QX-2</strain>
    </source>
</reference>
<name>A0A7Z0SNF6_9GAMM</name>
<organism evidence="6 7">
    <name type="scientific">Vreelandella sedimenti</name>
    <dbReference type="NCBI Taxonomy" id="2729618"/>
    <lineage>
        <taxon>Bacteria</taxon>
        <taxon>Pseudomonadati</taxon>
        <taxon>Pseudomonadota</taxon>
        <taxon>Gammaproteobacteria</taxon>
        <taxon>Oceanospirillales</taxon>
        <taxon>Halomonadaceae</taxon>
        <taxon>Vreelandella</taxon>
    </lineage>
</organism>
<keyword evidence="3 5" id="KW-0732">Signal</keyword>
<feature type="signal peptide" evidence="5">
    <location>
        <begin position="1"/>
        <end position="22"/>
    </location>
</feature>
<feature type="chain" id="PRO_5031083695" evidence="5">
    <location>
        <begin position="23"/>
        <end position="324"/>
    </location>
</feature>
<dbReference type="PANTHER" id="PTHR33376">
    <property type="match status" value="1"/>
</dbReference>
<comment type="similarity">
    <text evidence="1">Belongs to the bacterial solute-binding protein 7 family.</text>
</comment>
<dbReference type="PIRSF" id="PIRSF006470">
    <property type="entry name" value="DctB"/>
    <property type="match status" value="1"/>
</dbReference>
<feature type="binding site" evidence="4">
    <location>
        <position position="209"/>
    </location>
    <ligand>
        <name>N-acetyl-beta-neuraminate</name>
        <dbReference type="ChEBI" id="CHEBI:58705"/>
    </ligand>
</feature>
<protein>
    <submittedName>
        <fullName evidence="6">TRAP transporter substrate-binding protein</fullName>
    </submittedName>
</protein>
<dbReference type="InterPro" id="IPR004682">
    <property type="entry name" value="TRAP_DctP"/>
</dbReference>
<dbReference type="GO" id="GO:0030288">
    <property type="term" value="C:outer membrane-bounded periplasmic space"/>
    <property type="evidence" value="ECO:0007669"/>
    <property type="project" value="InterPro"/>
</dbReference>
<evidence type="ECO:0000313" key="6">
    <source>
        <dbReference type="EMBL" id="NYT73745.1"/>
    </source>
</evidence>
<dbReference type="Pfam" id="PF03480">
    <property type="entry name" value="DctP"/>
    <property type="match status" value="1"/>
</dbReference>
<evidence type="ECO:0000313" key="7">
    <source>
        <dbReference type="Proteomes" id="UP000520876"/>
    </source>
</evidence>
<evidence type="ECO:0000256" key="5">
    <source>
        <dbReference type="SAM" id="SignalP"/>
    </source>
</evidence>
<evidence type="ECO:0000256" key="3">
    <source>
        <dbReference type="ARBA" id="ARBA00022729"/>
    </source>
</evidence>
<dbReference type="EMBL" id="JACCGK010000013">
    <property type="protein sequence ID" value="NYT73745.1"/>
    <property type="molecule type" value="Genomic_DNA"/>
</dbReference>
<comment type="caution">
    <text evidence="6">The sequence shown here is derived from an EMBL/GenBank/DDBJ whole genome shotgun (WGS) entry which is preliminary data.</text>
</comment>